<dbReference type="OrthoDB" id="9783171at2"/>
<reference evidence="3 4" key="1">
    <citation type="submission" date="2019-12" db="EMBL/GenBank/DDBJ databases">
        <title>Genomic-based taxomic classification of the family Erythrobacteraceae.</title>
        <authorList>
            <person name="Xu L."/>
        </authorList>
    </citation>
    <scope>NUCLEOTIDE SEQUENCE [LARGE SCALE GENOMIC DNA]</scope>
    <source>
        <strain evidence="3 4">MCCC 1A09962</strain>
    </source>
</reference>
<dbReference type="Pfam" id="PF13661">
    <property type="entry name" value="2OG-FeII_Oxy_4"/>
    <property type="match status" value="1"/>
</dbReference>
<evidence type="ECO:0000313" key="3">
    <source>
        <dbReference type="EMBL" id="MXO84637.1"/>
    </source>
</evidence>
<dbReference type="EMBL" id="WTYW01000001">
    <property type="protein sequence ID" value="MXO84637.1"/>
    <property type="molecule type" value="Genomic_DNA"/>
</dbReference>
<protein>
    <recommendedName>
        <fullName evidence="2">Prolyl 3,4-dihydroxylase TPA1/OFD1 N-terminal domain-containing protein</fullName>
    </recommendedName>
</protein>
<dbReference type="Proteomes" id="UP000433104">
    <property type="component" value="Unassembled WGS sequence"/>
</dbReference>
<dbReference type="PANTHER" id="PTHR12117">
    <property type="entry name" value="HISTONE ACETYLTRANSFERASE COMPLEX"/>
    <property type="match status" value="1"/>
</dbReference>
<name>A0A844ZC97_9SPHN</name>
<proteinExistence type="predicted"/>
<dbReference type="PANTHER" id="PTHR12117:SF0">
    <property type="entry name" value="PROLYL 3-HYDROXYLASE OGFOD1"/>
    <property type="match status" value="1"/>
</dbReference>
<feature type="region of interest" description="Disordered" evidence="1">
    <location>
        <begin position="63"/>
        <end position="83"/>
    </location>
</feature>
<dbReference type="Gene3D" id="2.60.120.620">
    <property type="entry name" value="q2cbj1_9rhob like domain"/>
    <property type="match status" value="1"/>
</dbReference>
<dbReference type="GO" id="GO:0005737">
    <property type="term" value="C:cytoplasm"/>
    <property type="evidence" value="ECO:0007669"/>
    <property type="project" value="TreeGrafter"/>
</dbReference>
<dbReference type="AlphaFoldDB" id="A0A844ZC97"/>
<dbReference type="GO" id="GO:0031543">
    <property type="term" value="F:peptidyl-proline dioxygenase activity"/>
    <property type="evidence" value="ECO:0007669"/>
    <property type="project" value="TreeGrafter"/>
</dbReference>
<sequence length="254" mass="28294">MPSGVTNAVKQLFAINPELDRKALAERFALDGRIQIRNVLTHETAHEIRAILANHTPWGMAAQAEGSNFSGPQQVGNQDLATPGGRQKAQQLVEATQRAGSEGRYSFRYSQFSLVEAVQKNWNPGGPHELLLEHLNAPDFLNLVREVTGLQELVKADGQATHFGPQHYLGLHIDSHVAEGWKVAYVMSFAPDEWHPDWGGYLNFYDEEGDIVAGYKPRFNALNMFLVPRPHSVAYVAPFAPVGRFAITGWLRDR</sequence>
<gene>
    <name evidence="3" type="ORF">GRI38_01135</name>
</gene>
<dbReference type="InterPro" id="IPR051842">
    <property type="entry name" value="uS12_prolyl_hydroxylase"/>
</dbReference>
<dbReference type="GO" id="GO:0006449">
    <property type="term" value="P:regulation of translational termination"/>
    <property type="evidence" value="ECO:0007669"/>
    <property type="project" value="TreeGrafter"/>
</dbReference>
<feature type="compositionally biased region" description="Polar residues" evidence="1">
    <location>
        <begin position="65"/>
        <end position="80"/>
    </location>
</feature>
<organism evidence="3 4">
    <name type="scientific">Parapontixanthobacter aurantiacus</name>
    <dbReference type="NCBI Taxonomy" id="1463599"/>
    <lineage>
        <taxon>Bacteria</taxon>
        <taxon>Pseudomonadati</taxon>
        <taxon>Pseudomonadota</taxon>
        <taxon>Alphaproteobacteria</taxon>
        <taxon>Sphingomonadales</taxon>
        <taxon>Erythrobacteraceae</taxon>
        <taxon>Parapontixanthobacter</taxon>
    </lineage>
</organism>
<keyword evidence="4" id="KW-1185">Reference proteome</keyword>
<evidence type="ECO:0000259" key="2">
    <source>
        <dbReference type="Pfam" id="PF13661"/>
    </source>
</evidence>
<feature type="domain" description="Prolyl 3,4-dihydroxylase TPA1/OFD1 N-terminal" evidence="2">
    <location>
        <begin position="162"/>
        <end position="252"/>
    </location>
</feature>
<dbReference type="InterPro" id="IPR039558">
    <property type="entry name" value="TPA1/OFD1_N"/>
</dbReference>
<comment type="caution">
    <text evidence="3">The sequence shown here is derived from an EMBL/GenBank/DDBJ whole genome shotgun (WGS) entry which is preliminary data.</text>
</comment>
<evidence type="ECO:0000256" key="1">
    <source>
        <dbReference type="SAM" id="MobiDB-lite"/>
    </source>
</evidence>
<accession>A0A844ZC97</accession>
<evidence type="ECO:0000313" key="4">
    <source>
        <dbReference type="Proteomes" id="UP000433104"/>
    </source>
</evidence>